<organism evidence="4 5">
    <name type="scientific">Longispora fulva</name>
    <dbReference type="NCBI Taxonomy" id="619741"/>
    <lineage>
        <taxon>Bacteria</taxon>
        <taxon>Bacillati</taxon>
        <taxon>Actinomycetota</taxon>
        <taxon>Actinomycetes</taxon>
        <taxon>Micromonosporales</taxon>
        <taxon>Micromonosporaceae</taxon>
        <taxon>Longispora</taxon>
    </lineage>
</organism>
<comment type="caution">
    <text evidence="4">The sequence shown here is derived from an EMBL/GenBank/DDBJ whole genome shotgun (WGS) entry which is preliminary data.</text>
</comment>
<dbReference type="Pfam" id="PF00211">
    <property type="entry name" value="Guanylate_cyc"/>
    <property type="match status" value="1"/>
</dbReference>
<proteinExistence type="predicted"/>
<dbReference type="GO" id="GO:0004016">
    <property type="term" value="F:adenylate cyclase activity"/>
    <property type="evidence" value="ECO:0007669"/>
    <property type="project" value="TreeGrafter"/>
</dbReference>
<evidence type="ECO:0000256" key="2">
    <source>
        <dbReference type="ARBA" id="ARBA00022840"/>
    </source>
</evidence>
<evidence type="ECO:0000256" key="1">
    <source>
        <dbReference type="ARBA" id="ARBA00022741"/>
    </source>
</evidence>
<dbReference type="GO" id="GO:0035556">
    <property type="term" value="P:intracellular signal transduction"/>
    <property type="evidence" value="ECO:0007669"/>
    <property type="project" value="InterPro"/>
</dbReference>
<gene>
    <name evidence="4" type="ORF">IW245_007210</name>
</gene>
<evidence type="ECO:0000259" key="3">
    <source>
        <dbReference type="PROSITE" id="PS50125"/>
    </source>
</evidence>
<evidence type="ECO:0000313" key="4">
    <source>
        <dbReference type="EMBL" id="MBG6141016.1"/>
    </source>
</evidence>
<dbReference type="InterPro" id="IPR001054">
    <property type="entry name" value="A/G_cyclase"/>
</dbReference>
<dbReference type="Gene3D" id="3.40.50.300">
    <property type="entry name" value="P-loop containing nucleotide triphosphate hydrolases"/>
    <property type="match status" value="1"/>
</dbReference>
<dbReference type="PANTHER" id="PTHR16305:SF28">
    <property type="entry name" value="GUANYLATE CYCLASE DOMAIN-CONTAINING PROTEIN"/>
    <property type="match status" value="1"/>
</dbReference>
<dbReference type="Gene3D" id="3.30.70.1230">
    <property type="entry name" value="Nucleotide cyclase"/>
    <property type="match status" value="1"/>
</dbReference>
<dbReference type="InterPro" id="IPR027417">
    <property type="entry name" value="P-loop_NTPase"/>
</dbReference>
<dbReference type="SUPFAM" id="SSF52540">
    <property type="entry name" value="P-loop containing nucleoside triphosphate hydrolases"/>
    <property type="match status" value="1"/>
</dbReference>
<protein>
    <submittedName>
        <fullName evidence="4">Class 3 adenylate cyclase/tetratricopeptide (TPR) repeat protein</fullName>
    </submittedName>
</protein>
<accession>A0A8J7GZ38</accession>
<dbReference type="GO" id="GO:0005524">
    <property type="term" value="F:ATP binding"/>
    <property type="evidence" value="ECO:0007669"/>
    <property type="project" value="UniProtKB-KW"/>
</dbReference>
<dbReference type="PROSITE" id="PS50125">
    <property type="entry name" value="GUANYLATE_CYCLASE_2"/>
    <property type="match status" value="1"/>
</dbReference>
<sequence length="1117" mass="120884">MSVLFVDLIDSTSYGERVDPEQVRAMQHKFFGTARRVIRQHGGVVEKYIGDAVMALFGAPVATETDPLRCVRAGLELQRALIREAPDAGLKFRVGIVTGEALVDVAAARDGGQAIVAGDVVNTASRLQQSAPPGGVLVCGTTYAATRDAVRYAEQAPLTLRGRSAATEVWLAEAPVRRRPPEEVDHTPLIDREHELSLLTNALQRAVTERTPQLVTVLGRAGIGKSRLVRELYTHTQRMLDAPVAWRTGYCPPFGEDVTFMALADIVKAHAGILDTDGAETARHRLTIALRESGAESDGRLADALAPLVGLSGTKLSAEDASSLWRRYLRSMASQRPTVLLFEDIHLADPALLNFIELLVGGARDLPLMVLCTARQELLEREPSWAGAVAGSLTIALPPMRDTDIATMYAQMFGQAAFPAEMLAPLVEFAGGNPLYAHEYARMLIERGTLRRGERSWSLRGDDDLPMPDSVHAVIANRIDLLDAADRTVLQAAAVVGATFWPGAVAAAVGRSVETVEKALRRLEQRDLISEQHESTMAGQAEYRFRHVLVREVCYQRLPRTERIARHERTATWLTGVSASRADDLAEVTARHRAAAYEIALSLGLEPERYARAARVALHAAARRAYRLYGLDRAATYAERAMQLCPDDEPDLATGRLQLELLVTELAYYRDRDSFLRSGGVEQLGALGERLHAIGDLAGAAQAATLSGSVATMTADRETAVGWLERAVELFTQLPDSVEKATAFTELSRMHMLNYEHDPAANAAAAALDIADRLNLVEIRASAMITMGTARVLAGDPTGRQDLDDALAYCRGRELPAVNRVAINISWAMQEDGDMAGSRLLIDQYLNSDVTSRHGTVTSFAEDAMWSFFAGDWPRLLAAADAFLETPSGEWDLQNRVIRAWVRELCGIPGETRRTPAPAGAEDGEAPVEDEVSRAIAMARRTGFHRPLWSTVGHGAFLRALQGRFDETAVLLGELIDDWLPTRIIASREWVAAAAFAAALAGPATADRLHKVLEDSPRRTPWVEAALAVTSAAMVGGDQRQAGALFVRAAELYQQIGDLTDQAIAVALAARAYEAAGDPAAPALVADTRTFATRNAAPGLATLGLTATVTPLRVAGS</sequence>
<dbReference type="EMBL" id="JADOUF010000001">
    <property type="protein sequence ID" value="MBG6141016.1"/>
    <property type="molecule type" value="Genomic_DNA"/>
</dbReference>
<keyword evidence="2" id="KW-0067">ATP-binding</keyword>
<dbReference type="Gene3D" id="1.25.40.10">
    <property type="entry name" value="Tetratricopeptide repeat domain"/>
    <property type="match status" value="1"/>
</dbReference>
<dbReference type="Pfam" id="PF13191">
    <property type="entry name" value="AAA_16"/>
    <property type="match status" value="1"/>
</dbReference>
<dbReference type="GO" id="GO:0009190">
    <property type="term" value="P:cyclic nucleotide biosynthetic process"/>
    <property type="evidence" value="ECO:0007669"/>
    <property type="project" value="InterPro"/>
</dbReference>
<dbReference type="PANTHER" id="PTHR16305">
    <property type="entry name" value="TESTICULAR SOLUBLE ADENYLYL CYCLASE"/>
    <property type="match status" value="1"/>
</dbReference>
<dbReference type="SUPFAM" id="SSF55073">
    <property type="entry name" value="Nucleotide cyclase"/>
    <property type="match status" value="1"/>
</dbReference>
<dbReference type="SMART" id="SM00044">
    <property type="entry name" value="CYCc"/>
    <property type="match status" value="1"/>
</dbReference>
<dbReference type="InterPro" id="IPR011990">
    <property type="entry name" value="TPR-like_helical_dom_sf"/>
</dbReference>
<feature type="domain" description="Guanylate cyclase" evidence="3">
    <location>
        <begin position="2"/>
        <end position="128"/>
    </location>
</feature>
<reference evidence="4" key="1">
    <citation type="submission" date="2020-11" db="EMBL/GenBank/DDBJ databases">
        <title>Sequencing the genomes of 1000 actinobacteria strains.</title>
        <authorList>
            <person name="Klenk H.-P."/>
        </authorList>
    </citation>
    <scope>NUCLEOTIDE SEQUENCE</scope>
    <source>
        <strain evidence="4">DSM 45356</strain>
    </source>
</reference>
<dbReference type="CDD" id="cd07302">
    <property type="entry name" value="CHD"/>
    <property type="match status" value="1"/>
</dbReference>
<dbReference type="InterPro" id="IPR029787">
    <property type="entry name" value="Nucleotide_cyclase"/>
</dbReference>
<evidence type="ECO:0000313" key="5">
    <source>
        <dbReference type="Proteomes" id="UP000622552"/>
    </source>
</evidence>
<dbReference type="InterPro" id="IPR041664">
    <property type="entry name" value="AAA_16"/>
</dbReference>
<dbReference type="AlphaFoldDB" id="A0A8J7GZ38"/>
<dbReference type="Proteomes" id="UP000622552">
    <property type="component" value="Unassembled WGS sequence"/>
</dbReference>
<keyword evidence="1" id="KW-0547">Nucleotide-binding</keyword>
<keyword evidence="5" id="KW-1185">Reference proteome</keyword>
<name>A0A8J7GZ38_9ACTN</name>
<dbReference type="GO" id="GO:0005737">
    <property type="term" value="C:cytoplasm"/>
    <property type="evidence" value="ECO:0007669"/>
    <property type="project" value="TreeGrafter"/>
</dbReference>